<dbReference type="InterPro" id="IPR002347">
    <property type="entry name" value="SDR_fam"/>
</dbReference>
<evidence type="ECO:0000256" key="13">
    <source>
        <dbReference type="ARBA" id="ARBA00032891"/>
    </source>
</evidence>
<evidence type="ECO:0000256" key="1">
    <source>
        <dbReference type="ARBA" id="ARBA00004240"/>
    </source>
</evidence>
<keyword evidence="18" id="KW-1185">Reference proteome</keyword>
<evidence type="ECO:0000256" key="15">
    <source>
        <dbReference type="ARBA" id="ARBA00048930"/>
    </source>
</evidence>
<dbReference type="GO" id="GO:0030148">
    <property type="term" value="P:sphingolipid biosynthetic process"/>
    <property type="evidence" value="ECO:0007669"/>
    <property type="project" value="InterPro"/>
</dbReference>
<feature type="transmembrane region" description="Helical" evidence="16">
    <location>
        <begin position="266"/>
        <end position="285"/>
    </location>
</feature>
<keyword evidence="16" id="KW-1133">Transmembrane helix</keyword>
<keyword evidence="9" id="KW-0443">Lipid metabolism</keyword>
<evidence type="ECO:0000256" key="4">
    <source>
        <dbReference type="ARBA" id="ARBA00006484"/>
    </source>
</evidence>
<dbReference type="Proteomes" id="UP000769528">
    <property type="component" value="Unassembled WGS sequence"/>
</dbReference>
<keyword evidence="8" id="KW-0560">Oxidoreductase</keyword>
<dbReference type="SUPFAM" id="SSF51735">
    <property type="entry name" value="NAD(P)-binding Rossmann-fold domains"/>
    <property type="match status" value="1"/>
</dbReference>
<evidence type="ECO:0000256" key="16">
    <source>
        <dbReference type="SAM" id="Phobius"/>
    </source>
</evidence>
<evidence type="ECO:0000256" key="11">
    <source>
        <dbReference type="ARBA" id="ARBA00026241"/>
    </source>
</evidence>
<dbReference type="InterPro" id="IPR045022">
    <property type="entry name" value="KDSR-like"/>
</dbReference>
<dbReference type="Gene3D" id="3.40.50.720">
    <property type="entry name" value="NAD(P)-binding Rossmann-like Domain"/>
    <property type="match status" value="1"/>
</dbReference>
<dbReference type="Pfam" id="PF00106">
    <property type="entry name" value="adh_short"/>
    <property type="match status" value="1"/>
</dbReference>
<comment type="pathway">
    <text evidence="3">Sphingolipid metabolism.</text>
</comment>
<evidence type="ECO:0000256" key="9">
    <source>
        <dbReference type="ARBA" id="ARBA00023098"/>
    </source>
</evidence>
<feature type="transmembrane region" description="Helical" evidence="16">
    <location>
        <begin position="145"/>
        <end position="164"/>
    </location>
</feature>
<dbReference type="AlphaFoldDB" id="A0A9P8T6N3"/>
<dbReference type="EMBL" id="JAEUBF010001392">
    <property type="protein sequence ID" value="KAH3667101.1"/>
    <property type="molecule type" value="Genomic_DNA"/>
</dbReference>
<comment type="catalytic activity">
    <reaction evidence="15">
        <text>sphinganine + NADP(+) = 3-oxosphinganine + NADPH + H(+)</text>
        <dbReference type="Rhea" id="RHEA:22640"/>
        <dbReference type="ChEBI" id="CHEBI:15378"/>
        <dbReference type="ChEBI" id="CHEBI:57783"/>
        <dbReference type="ChEBI" id="CHEBI:57817"/>
        <dbReference type="ChEBI" id="CHEBI:58299"/>
        <dbReference type="ChEBI" id="CHEBI:58349"/>
        <dbReference type="EC" id="1.1.1.102"/>
    </reaction>
    <physiologicalReaction direction="right-to-left" evidence="15">
        <dbReference type="Rhea" id="RHEA:22642"/>
    </physiologicalReaction>
</comment>
<keyword evidence="16" id="KW-0812">Transmembrane</keyword>
<dbReference type="InterPro" id="IPR036291">
    <property type="entry name" value="NAD(P)-bd_dom_sf"/>
</dbReference>
<dbReference type="GO" id="GO:0005789">
    <property type="term" value="C:endoplasmic reticulum membrane"/>
    <property type="evidence" value="ECO:0007669"/>
    <property type="project" value="TreeGrafter"/>
</dbReference>
<sequence length="304" mass="33989">MLFSGQFDVVGKKIVITGGSQGLGAELGKQLIIRGAAKVSLIARTESKLKETVLEISSFKQNQNQIVDFLAADISSYESCSKIVDSLDEIDVVFFCAGSSIPKLFLDLTPKELSNGVNINYNTALYFAHAALLKMKNKKVDHKRHFIFCSSVLAIYPFIGYGQYAPLKSALRSLADILRHETIPFNIKVHCVYPGNFASEGFIEEEKTKPEITKQIEGPSSPIPVEDCTKIVLWFLDRGYETIFTDVIGWILSCTTLGMSPRVLSIVQIFLSLVLNIIAPFYTLFTNYEIKNYFIKQIDNSKDK</sequence>
<keyword evidence="7" id="KW-0746">Sphingolipid metabolism</keyword>
<name>A0A9P8T6N3_9ASCO</name>
<gene>
    <name evidence="17" type="ORF">WICMUC_005448</name>
</gene>
<dbReference type="EC" id="1.1.1.102" evidence="10"/>
<evidence type="ECO:0000256" key="6">
    <source>
        <dbReference type="ARBA" id="ARBA00022857"/>
    </source>
</evidence>
<dbReference type="PRINTS" id="PR00081">
    <property type="entry name" value="GDHRDH"/>
</dbReference>
<evidence type="ECO:0000256" key="14">
    <source>
        <dbReference type="ARBA" id="ARBA00044737"/>
    </source>
</evidence>
<evidence type="ECO:0000256" key="3">
    <source>
        <dbReference type="ARBA" id="ARBA00004991"/>
    </source>
</evidence>
<evidence type="ECO:0000256" key="5">
    <source>
        <dbReference type="ARBA" id="ARBA00022824"/>
    </source>
</evidence>
<dbReference type="CDD" id="cd08939">
    <property type="entry name" value="KDSR-like_SDR_c"/>
    <property type="match status" value="1"/>
</dbReference>
<evidence type="ECO:0000313" key="18">
    <source>
        <dbReference type="Proteomes" id="UP000769528"/>
    </source>
</evidence>
<evidence type="ECO:0000256" key="7">
    <source>
        <dbReference type="ARBA" id="ARBA00022919"/>
    </source>
</evidence>
<organism evidence="17 18">
    <name type="scientific">Wickerhamomyces mucosus</name>
    <dbReference type="NCBI Taxonomy" id="1378264"/>
    <lineage>
        <taxon>Eukaryota</taxon>
        <taxon>Fungi</taxon>
        <taxon>Dikarya</taxon>
        <taxon>Ascomycota</taxon>
        <taxon>Saccharomycotina</taxon>
        <taxon>Saccharomycetes</taxon>
        <taxon>Phaffomycetales</taxon>
        <taxon>Wickerhamomycetaceae</taxon>
        <taxon>Wickerhamomyces</taxon>
    </lineage>
</organism>
<keyword evidence="5" id="KW-0256">Endoplasmic reticulum</keyword>
<comment type="caution">
    <text evidence="17">The sequence shown here is derived from an EMBL/GenBank/DDBJ whole genome shotgun (WGS) entry which is preliminary data.</text>
</comment>
<dbReference type="PANTHER" id="PTHR43550:SF3">
    <property type="entry name" value="3-KETODIHYDROSPHINGOSINE REDUCTASE"/>
    <property type="match status" value="1"/>
</dbReference>
<proteinExistence type="inferred from homology"/>
<evidence type="ECO:0000313" key="17">
    <source>
        <dbReference type="EMBL" id="KAH3667101.1"/>
    </source>
</evidence>
<evidence type="ECO:0000256" key="8">
    <source>
        <dbReference type="ARBA" id="ARBA00023002"/>
    </source>
</evidence>
<evidence type="ECO:0000256" key="2">
    <source>
        <dbReference type="ARBA" id="ARBA00004760"/>
    </source>
</evidence>
<evidence type="ECO:0000256" key="12">
    <source>
        <dbReference type="ARBA" id="ARBA00029797"/>
    </source>
</evidence>
<accession>A0A9P8T6N3</accession>
<comment type="function">
    <text evidence="14">Catalyzes the reduction of 3'-oxosphinganine (3-ketodihydrosphingosine/KDS) to sphinganine (dihydrosphingosine/DHS), the second step of de novo sphingolipid biosynthesis.</text>
</comment>
<dbReference type="PANTHER" id="PTHR43550">
    <property type="entry name" value="3-KETODIHYDROSPHINGOSINE REDUCTASE"/>
    <property type="match status" value="1"/>
</dbReference>
<reference evidence="17" key="2">
    <citation type="submission" date="2021-01" db="EMBL/GenBank/DDBJ databases">
        <authorList>
            <person name="Schikora-Tamarit M.A."/>
        </authorList>
    </citation>
    <scope>NUCLEOTIDE SEQUENCE</scope>
    <source>
        <strain evidence="17">CBS6341</strain>
    </source>
</reference>
<dbReference type="GO" id="GO:0006666">
    <property type="term" value="P:3-keto-sphinganine metabolic process"/>
    <property type="evidence" value="ECO:0007669"/>
    <property type="project" value="InterPro"/>
</dbReference>
<comment type="subcellular location">
    <subcellularLocation>
        <location evidence="1">Endoplasmic reticulum</location>
    </subcellularLocation>
</comment>
<protein>
    <recommendedName>
        <fullName evidence="11">3-ketodihydrosphingosine reductase TSC10</fullName>
        <ecNumber evidence="10">1.1.1.102</ecNumber>
    </recommendedName>
    <alternativeName>
        <fullName evidence="13">3-dehydrosphinganine reductase</fullName>
    </alternativeName>
    <alternativeName>
        <fullName evidence="12">KDS reductase</fullName>
    </alternativeName>
</protein>
<keyword evidence="16" id="KW-0472">Membrane</keyword>
<reference evidence="17" key="1">
    <citation type="journal article" date="2021" name="Open Biol.">
        <title>Shared evolutionary footprints suggest mitochondrial oxidative damage underlies multiple complex I losses in fungi.</title>
        <authorList>
            <person name="Schikora-Tamarit M.A."/>
            <person name="Marcet-Houben M."/>
            <person name="Nosek J."/>
            <person name="Gabaldon T."/>
        </authorList>
    </citation>
    <scope>NUCLEOTIDE SEQUENCE</scope>
    <source>
        <strain evidence="17">CBS6341</strain>
    </source>
</reference>
<keyword evidence="6" id="KW-0521">NADP</keyword>
<evidence type="ECO:0000256" key="10">
    <source>
        <dbReference type="ARBA" id="ARBA00026112"/>
    </source>
</evidence>
<dbReference type="GO" id="GO:0047560">
    <property type="term" value="F:3-dehydrosphinganine reductase activity"/>
    <property type="evidence" value="ECO:0007669"/>
    <property type="project" value="UniProtKB-EC"/>
</dbReference>
<dbReference type="OrthoDB" id="10267115at2759"/>
<comment type="pathway">
    <text evidence="2">Lipid metabolism; sphingolipid metabolism.</text>
</comment>
<comment type="similarity">
    <text evidence="4">Belongs to the short-chain dehydrogenases/reductases (SDR) family.</text>
</comment>